<dbReference type="GO" id="GO:0005524">
    <property type="term" value="F:ATP binding"/>
    <property type="evidence" value="ECO:0007669"/>
    <property type="project" value="UniProtKB-UniRule"/>
</dbReference>
<keyword evidence="4 16" id="KW-0812">Transmembrane</keyword>
<dbReference type="VEuPathDB" id="TriTrypDB:TcBrA4_0074700"/>
<evidence type="ECO:0000313" key="21">
    <source>
        <dbReference type="Proteomes" id="UP000246078"/>
    </source>
</evidence>
<dbReference type="SUPFAM" id="SSF81665">
    <property type="entry name" value="Calcium ATPase, transmembrane domain M"/>
    <property type="match status" value="1"/>
</dbReference>
<feature type="binding site" evidence="15">
    <location>
        <position position="408"/>
    </location>
    <ligand>
        <name>Mg(2+)</name>
        <dbReference type="ChEBI" id="CHEBI:18420"/>
    </ligand>
</feature>
<feature type="active site" description="4-aspartylphosphate intermediate" evidence="13">
    <location>
        <position position="408"/>
    </location>
</feature>
<dbReference type="SFLD" id="SFLDS00003">
    <property type="entry name" value="Haloacid_Dehalogenase"/>
    <property type="match status" value="1"/>
</dbReference>
<dbReference type="OMA" id="KKYIDCC"/>
<dbReference type="SFLD" id="SFLDG00002">
    <property type="entry name" value="C1.7:_P-type_atpase_like"/>
    <property type="match status" value="1"/>
</dbReference>
<dbReference type="VEuPathDB" id="TriTrypDB:C3747_318g14"/>
<evidence type="ECO:0000256" key="14">
    <source>
        <dbReference type="PIRSR" id="PIRSR606539-2"/>
    </source>
</evidence>
<dbReference type="VEuPathDB" id="TriTrypDB:Tc_MARK_2691"/>
<dbReference type="VEuPathDB" id="TriTrypDB:TcYC6_0103160"/>
<evidence type="ECO:0000256" key="16">
    <source>
        <dbReference type="RuleBase" id="RU362033"/>
    </source>
</evidence>
<dbReference type="InterPro" id="IPR023299">
    <property type="entry name" value="ATPase_P-typ_cyto_dom_N"/>
</dbReference>
<feature type="binding site" evidence="14">
    <location>
        <position position="669"/>
    </location>
    <ligand>
        <name>ATP</name>
        <dbReference type="ChEBI" id="CHEBI:30616"/>
    </ligand>
</feature>
<dbReference type="Pfam" id="PF16212">
    <property type="entry name" value="PhoLip_ATPase_C"/>
    <property type="match status" value="1"/>
</dbReference>
<feature type="domain" description="P-type ATPase C-terminal" evidence="19">
    <location>
        <begin position="817"/>
        <end position="1067"/>
    </location>
</feature>
<dbReference type="VEuPathDB" id="TriTrypDB:TcG_03315"/>
<comment type="catalytic activity">
    <reaction evidence="12 16">
        <text>ATP + H2O + phospholipidSide 1 = ADP + phosphate + phospholipidSide 2.</text>
        <dbReference type="EC" id="7.6.2.1"/>
    </reaction>
</comment>
<dbReference type="InterPro" id="IPR036412">
    <property type="entry name" value="HAD-like_sf"/>
</dbReference>
<dbReference type="GO" id="GO:0140326">
    <property type="term" value="F:ATPase-coupled intramembrane lipid transporter activity"/>
    <property type="evidence" value="ECO:0007669"/>
    <property type="project" value="UniProtKB-EC"/>
</dbReference>
<dbReference type="SFLD" id="SFLDF00027">
    <property type="entry name" value="p-type_atpase"/>
    <property type="match status" value="1"/>
</dbReference>
<evidence type="ECO:0000256" key="7">
    <source>
        <dbReference type="ARBA" id="ARBA00022840"/>
    </source>
</evidence>
<evidence type="ECO:0000256" key="6">
    <source>
        <dbReference type="ARBA" id="ARBA00022741"/>
    </source>
</evidence>
<dbReference type="InterPro" id="IPR008250">
    <property type="entry name" value="ATPase_P-typ_transduc_dom_A_sf"/>
</dbReference>
<evidence type="ECO:0000256" key="11">
    <source>
        <dbReference type="ARBA" id="ARBA00023136"/>
    </source>
</evidence>
<proteinExistence type="inferred from homology"/>
<keyword evidence="8 15" id="KW-0460">Magnesium</keyword>
<feature type="binding site" evidence="14">
    <location>
        <position position="794"/>
    </location>
    <ligand>
        <name>ATP</name>
        <dbReference type="ChEBI" id="CHEBI:30616"/>
    </ligand>
</feature>
<evidence type="ECO:0000256" key="5">
    <source>
        <dbReference type="ARBA" id="ARBA00022723"/>
    </source>
</evidence>
<feature type="transmembrane region" description="Helical" evidence="16">
    <location>
        <begin position="994"/>
        <end position="1018"/>
    </location>
</feature>
<feature type="transmembrane region" description="Helical" evidence="16">
    <location>
        <begin position="964"/>
        <end position="987"/>
    </location>
</feature>
<feature type="binding site" evidence="15">
    <location>
        <position position="410"/>
    </location>
    <ligand>
        <name>Mg(2+)</name>
        <dbReference type="ChEBI" id="CHEBI:18420"/>
    </ligand>
</feature>
<dbReference type="NCBIfam" id="TIGR01652">
    <property type="entry name" value="ATPase-Plipid"/>
    <property type="match status" value="1"/>
</dbReference>
<comment type="similarity">
    <text evidence="3 16">Belongs to the cation transport ATPase (P-type) (TC 3.A.3) family. Type IV subfamily.</text>
</comment>
<feature type="transmembrane region" description="Helical" evidence="16">
    <location>
        <begin position="922"/>
        <end position="949"/>
    </location>
</feature>
<protein>
    <recommendedName>
        <fullName evidence="16">Phospholipid-transporting ATPase</fullName>
        <ecNumber evidence="16">7.6.2.1</ecNumber>
    </recommendedName>
</protein>
<comment type="caution">
    <text evidence="20">The sequence shown here is derived from an EMBL/GenBank/DDBJ whole genome shotgun (WGS) entry which is preliminary data.</text>
</comment>
<keyword evidence="10 16" id="KW-1133">Transmembrane helix</keyword>
<dbReference type="Pfam" id="PF00122">
    <property type="entry name" value="E1-E2_ATPase"/>
    <property type="match status" value="1"/>
</dbReference>
<dbReference type="VEuPathDB" id="TriTrypDB:TcCL_ESM03272"/>
<dbReference type="AlphaFoldDB" id="A0A2V2VA47"/>
<evidence type="ECO:0000259" key="17">
    <source>
        <dbReference type="Pfam" id="PF00122"/>
    </source>
</evidence>
<name>A0A2V2VA47_TRYCR</name>
<dbReference type="GO" id="GO:0005886">
    <property type="term" value="C:plasma membrane"/>
    <property type="evidence" value="ECO:0007669"/>
    <property type="project" value="TreeGrafter"/>
</dbReference>
<evidence type="ECO:0000256" key="3">
    <source>
        <dbReference type="ARBA" id="ARBA00008109"/>
    </source>
</evidence>
<feature type="binding site" evidence="14">
    <location>
        <position position="527"/>
    </location>
    <ligand>
        <name>ATP</name>
        <dbReference type="ChEBI" id="CHEBI:30616"/>
    </ligand>
</feature>
<dbReference type="VEuPathDB" id="TriTrypDB:Tc_MARK_2690"/>
<dbReference type="VEuPathDB" id="TriTrypDB:TcCLB.509591.60"/>
<dbReference type="InterPro" id="IPR032631">
    <property type="entry name" value="P-type_ATPase_N"/>
</dbReference>
<dbReference type="SUPFAM" id="SSF81653">
    <property type="entry name" value="Calcium ATPase, transduction domain A"/>
    <property type="match status" value="1"/>
</dbReference>
<feature type="binding site" evidence="14">
    <location>
        <position position="551"/>
    </location>
    <ligand>
        <name>ATP</name>
        <dbReference type="ChEBI" id="CHEBI:30616"/>
    </ligand>
</feature>
<dbReference type="InterPro" id="IPR059000">
    <property type="entry name" value="ATPase_P-type_domA"/>
</dbReference>
<feature type="binding site" evidence="14">
    <location>
        <position position="668"/>
    </location>
    <ligand>
        <name>ATP</name>
        <dbReference type="ChEBI" id="CHEBI:30616"/>
    </ligand>
</feature>
<dbReference type="PRINTS" id="PR00119">
    <property type="entry name" value="CATATPASE"/>
</dbReference>
<feature type="binding site" evidence="14">
    <location>
        <position position="409"/>
    </location>
    <ligand>
        <name>ATP</name>
        <dbReference type="ChEBI" id="CHEBI:30616"/>
    </ligand>
</feature>
<reference evidence="20 21" key="1">
    <citation type="journal article" date="2018" name="Microb. Genom.">
        <title>Expanding an expanded genome: long-read sequencing of Trypanosoma cruzi.</title>
        <authorList>
            <person name="Berna L."/>
            <person name="Rodriguez M."/>
            <person name="Chiribao M.L."/>
            <person name="Parodi-Talice A."/>
            <person name="Pita S."/>
            <person name="Rijo G."/>
            <person name="Alvarez-Valin F."/>
            <person name="Robello C."/>
        </authorList>
    </citation>
    <scope>NUCLEOTIDE SEQUENCE [LARGE SCALE GENOMIC DNA]</scope>
    <source>
        <strain evidence="20 21">TCC</strain>
    </source>
</reference>
<sequence length="1099" mass="125321">MVYGKVRGCAWCCGCKRDEDELDDDEHVEVVVHMNDRKANAPYNYPDNFIRTTQYTLLTFLPLGLLMQFRKVSNFYFLICMILALIPGVSPISPATAIAPLVFVIGVAMVKEAVEEFKRHRADRKANSILVDILVNGKLEKVASRDLRAGDIVRVHNGEEVRADIFYLSSHTEEGQVFIDTCNLDGETSLKGRKSIEVTRSLCSPEGLNAAQITMYTVPPEPGLLAWTGRIEIDGKDYAVDINQFLYRGCILRKTDWLWGFVIYAGVDTKMFRNLRKRPPKSSDLDLKLNILIIIVFVLQNVFLFLLCSLSVWWNGRHKNHWYIRWYLEGHGKAAQWFLSYLTYFVLLSYLIPISLFVTIELCKVIQAYWIRRDNKMMEMVNGRWRRCKPNTSNLNEQLAMVRYIFTDKTGTLTENAMKFKMGDIKGHLIYNENHSFSLELLQRKGVVRTAAEEYFLALAICHTIQPFPDADAPLGVVYEGGSPDEVALVTTAAEHGFRLLERNSRCLTVEVEGERRVYDILATLEFTPERKMMSIIVQERNTDRIILFTKGADSSVGSRTADEEDVQEYMQILSQSLLDMAEQGLRTLLIATRDLTSEMFSEWNTRFLAAGKVLVRRNEAVDRLCGEIEQELRLLGATAIEDKLQEEVPETVSFFREAGVMMWMLTGDKRETAVTIAATSSLLDPRRDYVVHVDLGSLDPKDPEAIEKIGADLHQVELHLERGRREGVRCTLVIDGTSLGVVMEHYFELFVRLSKCVSSAVCCRLTPLQKAEIVRMFQKLTGFTALAIGDGANDVSMIQEARLGIGIIGLEGAQAALAADYAIPRFRDLLRLCAVHGRYSLVRNASCIVVSFYKNFTLSFMQFIFAFYCGFSGLTLFDGWFLTFYNVMMTSIPPFFMGIFEKDLPSEVLTHRPDLFTPLSHGLYFSCVVFLRWFLEAAFHACVIFYVIYPTMVNGDYNRQHDIYGIMVGSMSLFVLVSVVLGRFALQIRYWQLLQVLGIILSVIVVFAFFTIYSAFPRIGDLSTYWQSYVLMSGAKFWLYQLLLFGSLIFIVDLTVLCFQKNLWPTPRDLAEREHLLLLESKRRKREPADQISNLGVV</sequence>
<dbReference type="OrthoDB" id="377733at2759"/>
<dbReference type="PROSITE" id="PS00154">
    <property type="entry name" value="ATPASE_E1_E2"/>
    <property type="match status" value="1"/>
</dbReference>
<dbReference type="VEuPathDB" id="TriTrypDB:C4B63_46g25"/>
<evidence type="ECO:0000256" key="13">
    <source>
        <dbReference type="PIRSR" id="PIRSR606539-1"/>
    </source>
</evidence>
<feature type="binding site" evidence="14">
    <location>
        <position position="667"/>
    </location>
    <ligand>
        <name>ATP</name>
        <dbReference type="ChEBI" id="CHEBI:30616"/>
    </ligand>
</feature>
<evidence type="ECO:0000256" key="4">
    <source>
        <dbReference type="ARBA" id="ARBA00022692"/>
    </source>
</evidence>
<dbReference type="EC" id="7.6.2.1" evidence="16"/>
<dbReference type="VEuPathDB" id="TriTrypDB:BCY84_13648"/>
<keyword evidence="5 15" id="KW-0479">Metal-binding</keyword>
<feature type="transmembrane region" description="Helical" evidence="16">
    <location>
        <begin position="1038"/>
        <end position="1060"/>
    </location>
</feature>
<dbReference type="InterPro" id="IPR001757">
    <property type="entry name" value="P_typ_ATPase"/>
</dbReference>
<dbReference type="InterPro" id="IPR023214">
    <property type="entry name" value="HAD_sf"/>
</dbReference>
<dbReference type="FunFam" id="3.40.50.1000:FF:000203">
    <property type="entry name" value="Phospholipid-transporting ATPase"/>
    <property type="match status" value="1"/>
</dbReference>
<evidence type="ECO:0000259" key="18">
    <source>
        <dbReference type="Pfam" id="PF16209"/>
    </source>
</evidence>
<comment type="subcellular location">
    <subcellularLocation>
        <location evidence="2">Endomembrane system</location>
    </subcellularLocation>
    <subcellularLocation>
        <location evidence="1 16">Membrane</location>
        <topology evidence="1 16">Multi-pass membrane protein</topology>
    </subcellularLocation>
</comment>
<feature type="binding site" evidence="15">
    <location>
        <position position="791"/>
    </location>
    <ligand>
        <name>Mg(2+)</name>
        <dbReference type="ChEBI" id="CHEBI:18420"/>
    </ligand>
</feature>
<keyword evidence="9 16" id="KW-1278">Translocase</keyword>
<evidence type="ECO:0000256" key="10">
    <source>
        <dbReference type="ARBA" id="ARBA00022989"/>
    </source>
</evidence>
<evidence type="ECO:0000256" key="15">
    <source>
        <dbReference type="PIRSR" id="PIRSR606539-3"/>
    </source>
</evidence>
<dbReference type="Gene3D" id="2.70.150.10">
    <property type="entry name" value="Calcium-transporting ATPase, cytoplasmic transduction domain A"/>
    <property type="match status" value="1"/>
</dbReference>
<feature type="domain" description="P-type ATPase A" evidence="17">
    <location>
        <begin position="131"/>
        <end position="188"/>
    </location>
</feature>
<feature type="binding site" evidence="14">
    <location>
        <position position="587"/>
    </location>
    <ligand>
        <name>ATP</name>
        <dbReference type="ChEBI" id="CHEBI:30616"/>
    </ligand>
</feature>
<feature type="binding site" evidence="14">
    <location>
        <position position="486"/>
    </location>
    <ligand>
        <name>ATP</name>
        <dbReference type="ChEBI" id="CHEBI:30616"/>
    </ligand>
</feature>
<comment type="cofactor">
    <cofactor evidence="15">
        <name>Mg(2+)</name>
        <dbReference type="ChEBI" id="CHEBI:18420"/>
    </cofactor>
</comment>
<feature type="binding site" evidence="14">
    <location>
        <position position="771"/>
    </location>
    <ligand>
        <name>ATP</name>
        <dbReference type="ChEBI" id="CHEBI:30616"/>
    </ligand>
</feature>
<feature type="binding site" evidence="14">
    <location>
        <position position="408"/>
    </location>
    <ligand>
        <name>ATP</name>
        <dbReference type="ChEBI" id="CHEBI:30616"/>
    </ligand>
</feature>
<evidence type="ECO:0000259" key="19">
    <source>
        <dbReference type="Pfam" id="PF16212"/>
    </source>
</evidence>
<dbReference type="NCBIfam" id="TIGR01494">
    <property type="entry name" value="ATPase_P-type"/>
    <property type="match status" value="1"/>
</dbReference>
<dbReference type="Gene3D" id="3.40.50.1000">
    <property type="entry name" value="HAD superfamily/HAD-like"/>
    <property type="match status" value="1"/>
</dbReference>
<dbReference type="GO" id="GO:0000287">
    <property type="term" value="F:magnesium ion binding"/>
    <property type="evidence" value="ECO:0007669"/>
    <property type="project" value="UniProtKB-UniRule"/>
</dbReference>
<dbReference type="VEuPathDB" id="TriTrypDB:TcCLB.503999.100"/>
<feature type="transmembrane region" description="Helical" evidence="16">
    <location>
        <begin position="291"/>
        <end position="314"/>
    </location>
</feature>
<dbReference type="EMBL" id="PRFC01000318">
    <property type="protein sequence ID" value="PWU92452.1"/>
    <property type="molecule type" value="Genomic_DNA"/>
</dbReference>
<keyword evidence="11 16" id="KW-0472">Membrane</keyword>
<dbReference type="InterPro" id="IPR032630">
    <property type="entry name" value="P_typ_ATPase_c"/>
</dbReference>
<dbReference type="InterPro" id="IPR044492">
    <property type="entry name" value="P_typ_ATPase_HD_dom"/>
</dbReference>
<dbReference type="SMR" id="A0A2V2VA47"/>
<dbReference type="VEuPathDB" id="TriTrypDB:TCDM_04122"/>
<accession>A0A2V2VA47</accession>
<feature type="binding site" evidence="15">
    <location>
        <position position="795"/>
    </location>
    <ligand>
        <name>Mg(2+)</name>
        <dbReference type="ChEBI" id="CHEBI:18420"/>
    </ligand>
</feature>
<dbReference type="GO" id="GO:0045332">
    <property type="term" value="P:phospholipid translocation"/>
    <property type="evidence" value="ECO:0007669"/>
    <property type="project" value="TreeGrafter"/>
</dbReference>
<dbReference type="PANTHER" id="PTHR24092:SF150">
    <property type="entry name" value="PHOSPHOLIPID-TRANSPORTING ATPASE"/>
    <property type="match status" value="1"/>
</dbReference>
<organism evidence="20 21">
    <name type="scientific">Trypanosoma cruzi</name>
    <dbReference type="NCBI Taxonomy" id="5693"/>
    <lineage>
        <taxon>Eukaryota</taxon>
        <taxon>Discoba</taxon>
        <taxon>Euglenozoa</taxon>
        <taxon>Kinetoplastea</taxon>
        <taxon>Metakinetoplastina</taxon>
        <taxon>Trypanosomatida</taxon>
        <taxon>Trypanosomatidae</taxon>
        <taxon>Trypanosoma</taxon>
        <taxon>Schizotrypanum</taxon>
    </lineage>
</organism>
<dbReference type="Pfam" id="PF13246">
    <property type="entry name" value="Cation_ATPase"/>
    <property type="match status" value="1"/>
</dbReference>
<dbReference type="PANTHER" id="PTHR24092">
    <property type="entry name" value="PROBABLE PHOSPHOLIPID-TRANSPORTING ATPASE"/>
    <property type="match status" value="1"/>
</dbReference>
<dbReference type="VEuPathDB" id="TriTrypDB:ECC02_006461"/>
<dbReference type="InterPro" id="IPR023298">
    <property type="entry name" value="ATPase_P-typ_TM_dom_sf"/>
</dbReference>
<dbReference type="Proteomes" id="UP000246078">
    <property type="component" value="Unassembled WGS sequence"/>
</dbReference>
<keyword evidence="7 14" id="KW-0067">ATP-binding</keyword>
<evidence type="ECO:0000313" key="20">
    <source>
        <dbReference type="EMBL" id="PWU92452.1"/>
    </source>
</evidence>
<feature type="transmembrane region" description="Helical" evidence="16">
    <location>
        <begin position="857"/>
        <end position="875"/>
    </location>
</feature>
<evidence type="ECO:0000256" key="2">
    <source>
        <dbReference type="ARBA" id="ARBA00004308"/>
    </source>
</evidence>
<dbReference type="Pfam" id="PF16209">
    <property type="entry name" value="PhoLip_ATPase_N"/>
    <property type="match status" value="1"/>
</dbReference>
<dbReference type="VEuPathDB" id="TriTrypDB:C4B63_46g26"/>
<feature type="transmembrane region" description="Helical" evidence="16">
    <location>
        <begin position="75"/>
        <end position="92"/>
    </location>
</feature>
<evidence type="ECO:0000256" key="8">
    <source>
        <dbReference type="ARBA" id="ARBA00022842"/>
    </source>
</evidence>
<dbReference type="InterPro" id="IPR006539">
    <property type="entry name" value="P-type_ATPase_IV"/>
</dbReference>
<dbReference type="GO" id="GO:0016887">
    <property type="term" value="F:ATP hydrolysis activity"/>
    <property type="evidence" value="ECO:0007669"/>
    <property type="project" value="InterPro"/>
</dbReference>
<feature type="binding site" evidence="14">
    <location>
        <position position="410"/>
    </location>
    <ligand>
        <name>ATP</name>
        <dbReference type="ChEBI" id="CHEBI:30616"/>
    </ligand>
</feature>
<feature type="binding site" evidence="14">
    <location>
        <position position="765"/>
    </location>
    <ligand>
        <name>ATP</name>
        <dbReference type="ChEBI" id="CHEBI:30616"/>
    </ligand>
</feature>
<dbReference type="SUPFAM" id="SSF56784">
    <property type="entry name" value="HAD-like"/>
    <property type="match status" value="1"/>
</dbReference>
<evidence type="ECO:0000256" key="9">
    <source>
        <dbReference type="ARBA" id="ARBA00022967"/>
    </source>
</evidence>
<feature type="transmembrane region" description="Helical" evidence="16">
    <location>
        <begin position="334"/>
        <end position="363"/>
    </location>
</feature>
<evidence type="ECO:0000256" key="1">
    <source>
        <dbReference type="ARBA" id="ARBA00004141"/>
    </source>
</evidence>
<feature type="binding site" evidence="14">
    <location>
        <position position="795"/>
    </location>
    <ligand>
        <name>ATP</name>
        <dbReference type="ChEBI" id="CHEBI:30616"/>
    </ligand>
</feature>
<feature type="domain" description="P-type ATPase N-terminal" evidence="18">
    <location>
        <begin position="32"/>
        <end position="98"/>
    </location>
</feature>
<dbReference type="InterPro" id="IPR018303">
    <property type="entry name" value="ATPase_P-typ_P_site"/>
</dbReference>
<dbReference type="VEuPathDB" id="TriTrypDB:TCSYLVIO_003476"/>
<gene>
    <name evidence="20" type="ORF">C3747_318g14</name>
</gene>
<dbReference type="SUPFAM" id="SSF81660">
    <property type="entry name" value="Metal cation-transporting ATPase, ATP-binding domain N"/>
    <property type="match status" value="1"/>
</dbReference>
<dbReference type="Gene3D" id="3.40.1110.10">
    <property type="entry name" value="Calcium-transporting ATPase, cytoplasmic domain N"/>
    <property type="match status" value="1"/>
</dbReference>
<evidence type="ECO:0000256" key="12">
    <source>
        <dbReference type="ARBA" id="ARBA00034036"/>
    </source>
</evidence>
<keyword evidence="6 14" id="KW-0547">Nucleotide-binding</keyword>